<dbReference type="Pfam" id="PF10154">
    <property type="entry name" value="Fy-3"/>
    <property type="match status" value="3"/>
</dbReference>
<dbReference type="Proteomes" id="UP001208570">
    <property type="component" value="Unassembled WGS sequence"/>
</dbReference>
<feature type="region of interest" description="Disordered" evidence="2">
    <location>
        <begin position="318"/>
        <end position="340"/>
    </location>
</feature>
<keyword evidence="4" id="KW-1185">Reference proteome</keyword>
<dbReference type="EMBL" id="JAODUP010000026">
    <property type="protein sequence ID" value="KAK2167583.1"/>
    <property type="molecule type" value="Genomic_DNA"/>
</dbReference>
<comment type="caution">
    <text evidence="3">The sequence shown here is derived from an EMBL/GenBank/DDBJ whole genome shotgun (WGS) entry which is preliminary data.</text>
</comment>
<dbReference type="GO" id="GO:0005737">
    <property type="term" value="C:cytoplasm"/>
    <property type="evidence" value="ECO:0007669"/>
    <property type="project" value="TreeGrafter"/>
</dbReference>
<proteinExistence type="predicted"/>
<dbReference type="InterPro" id="IPR019311">
    <property type="entry name" value="Fy-3"/>
</dbReference>
<organism evidence="3 4">
    <name type="scientific">Paralvinella palmiformis</name>
    <dbReference type="NCBI Taxonomy" id="53620"/>
    <lineage>
        <taxon>Eukaryota</taxon>
        <taxon>Metazoa</taxon>
        <taxon>Spiralia</taxon>
        <taxon>Lophotrochozoa</taxon>
        <taxon>Annelida</taxon>
        <taxon>Polychaeta</taxon>
        <taxon>Sedentaria</taxon>
        <taxon>Canalipalpata</taxon>
        <taxon>Terebellida</taxon>
        <taxon>Terebelliformia</taxon>
        <taxon>Alvinellidae</taxon>
        <taxon>Paralvinella</taxon>
    </lineage>
</organism>
<evidence type="ECO:0000313" key="3">
    <source>
        <dbReference type="EMBL" id="KAK2167583.1"/>
    </source>
</evidence>
<dbReference type="AlphaFoldDB" id="A0AAD9K9I5"/>
<reference evidence="3" key="1">
    <citation type="journal article" date="2023" name="Mol. Biol. Evol.">
        <title>Third-Generation Sequencing Reveals the Adaptive Role of the Epigenome in Three Deep-Sea Polychaetes.</title>
        <authorList>
            <person name="Perez M."/>
            <person name="Aroh O."/>
            <person name="Sun Y."/>
            <person name="Lan Y."/>
            <person name="Juniper S.K."/>
            <person name="Young C.R."/>
            <person name="Angers B."/>
            <person name="Qian P.Y."/>
        </authorList>
    </citation>
    <scope>NUCLEOTIDE SEQUENCE</scope>
    <source>
        <strain evidence="3">P08H-3</strain>
    </source>
</reference>
<accession>A0AAD9K9I5</accession>
<protein>
    <submittedName>
        <fullName evidence="3">Uncharacterized protein</fullName>
    </submittedName>
</protein>
<name>A0AAD9K9I5_9ANNE</name>
<sequence>MPRSVTEEFTFTFGTRSQRSTLKVNITIPLNESVKEFSYRLINAHQLPCFVEGALKDELEQFIAIETKKLQDANAEEAIERVRKKQVSVESLAKQWTNLFSKEILKYSDPEPISNEVVFSEVYHTLIHSPALETLLNLEHTYALSVCDVIDQRNRDLALLEKRQTEDMEEAIRKLGISSTDEQINQMAQRHFENTQLVESKWASELSNLNETQRREYRDWVMDLHEDTQTTDSTPAYAAPMVPQPQRLQTAMSLYSNSLCGLVLHVDNRLNSYTGIKRDFAKVCEQSTDFHFPSLEQQFEVIEEAVLEANEWHQPKRVADDGDQISVKSTGSDRVSLKSTTSSSSDEMTISWCMKRAELVFKCIKGFMMEFATWSGQQSHTVQFLVPKGLSDDTFTSISNMLSSIFRMSNPVVAKSGNNKMA</sequence>
<dbReference type="PANTHER" id="PTHR16525">
    <property type="entry name" value="PROTEIN C12ORF4"/>
    <property type="match status" value="1"/>
</dbReference>
<feature type="coiled-coil region" evidence="1">
    <location>
        <begin position="56"/>
        <end position="85"/>
    </location>
</feature>
<evidence type="ECO:0000313" key="4">
    <source>
        <dbReference type="Proteomes" id="UP001208570"/>
    </source>
</evidence>
<dbReference type="PANTHER" id="PTHR16525:SF0">
    <property type="entry name" value="PROTEIN C12ORF4"/>
    <property type="match status" value="1"/>
</dbReference>
<evidence type="ECO:0000256" key="2">
    <source>
        <dbReference type="SAM" id="MobiDB-lite"/>
    </source>
</evidence>
<evidence type="ECO:0000256" key="1">
    <source>
        <dbReference type="SAM" id="Coils"/>
    </source>
</evidence>
<gene>
    <name evidence="3" type="ORF">LSH36_26g09044</name>
</gene>
<keyword evidence="1" id="KW-0175">Coiled coil</keyword>